<sequence>MGMNPAIMMKLMQRLNIFRTQHPKFQAFIGSVTQGAIREGTVIEIKVTDPEGGEYISNIKLTREDIETVDMLKNIRE</sequence>
<dbReference type="OrthoDB" id="1766780at2"/>
<dbReference type="Proteomes" id="UP000182584">
    <property type="component" value="Unassembled WGS sequence"/>
</dbReference>
<evidence type="ECO:0000313" key="1">
    <source>
        <dbReference type="EMBL" id="SER50001.1"/>
    </source>
</evidence>
<gene>
    <name evidence="1" type="ORF">SAMN04487884_106102</name>
</gene>
<dbReference type="EMBL" id="FOGJ01000006">
    <property type="protein sequence ID" value="SER50001.1"/>
    <property type="molecule type" value="Genomic_DNA"/>
</dbReference>
<protein>
    <submittedName>
        <fullName evidence="1">Uncharacterized protein</fullName>
    </submittedName>
</protein>
<organism evidence="1 2">
    <name type="scientific">Butyrivibrio fibrisolvens</name>
    <dbReference type="NCBI Taxonomy" id="831"/>
    <lineage>
        <taxon>Bacteria</taxon>
        <taxon>Bacillati</taxon>
        <taxon>Bacillota</taxon>
        <taxon>Clostridia</taxon>
        <taxon>Lachnospirales</taxon>
        <taxon>Lachnospiraceae</taxon>
        <taxon>Butyrivibrio</taxon>
    </lineage>
</organism>
<dbReference type="AlphaFoldDB" id="A0A1H9PP12"/>
<dbReference type="eggNOG" id="ENOG5032Z1F">
    <property type="taxonomic scope" value="Bacteria"/>
</dbReference>
<name>A0A1H9PP12_BUTFI</name>
<evidence type="ECO:0000313" key="2">
    <source>
        <dbReference type="Proteomes" id="UP000182584"/>
    </source>
</evidence>
<dbReference type="RefSeq" id="WP_034486919.1">
    <property type="nucleotide sequence ID" value="NZ_FOGJ01000006.1"/>
</dbReference>
<reference evidence="1 2" key="1">
    <citation type="submission" date="2016-10" db="EMBL/GenBank/DDBJ databases">
        <authorList>
            <person name="de Groot N.N."/>
        </authorList>
    </citation>
    <scope>NUCLEOTIDE SEQUENCE [LARGE SCALE GENOMIC DNA]</scope>
    <source>
        <strain evidence="1 2">AR40</strain>
    </source>
</reference>
<proteinExistence type="predicted"/>
<accession>A0A1H9PP12</accession>